<evidence type="ECO:0000256" key="1">
    <source>
        <dbReference type="SAM" id="SignalP"/>
    </source>
</evidence>
<keyword evidence="1" id="KW-0732">Signal</keyword>
<feature type="chain" id="PRO_5015721283" description="PknH-like protein" evidence="1">
    <location>
        <begin position="29"/>
        <end position="207"/>
    </location>
</feature>
<dbReference type="EMBL" id="PVMZ01000015">
    <property type="protein sequence ID" value="PRX17611.1"/>
    <property type="molecule type" value="Genomic_DNA"/>
</dbReference>
<evidence type="ECO:0000313" key="2">
    <source>
        <dbReference type="EMBL" id="PRX17611.1"/>
    </source>
</evidence>
<proteinExistence type="predicted"/>
<gene>
    <name evidence="2" type="ORF">CLV67_115114</name>
</gene>
<keyword evidence="3" id="KW-1185">Reference proteome</keyword>
<sequence>MANVPLHRKIAVASVIAALLGPASPAMAAPAPDQLQKGLLTVAEAPPGYTVAPKLATSTDVRYPATGTMCANKPKTNDVRQTKVAMRGFVESDGTIIVTMIGAPGAKYAQAAVKAAADTPARCPNQQLKEDKVTTTKLVLPNLGKPAAGVRQILTRKDGKQERLLQVGVADGDVSATFVQSQGTAADEAEFLRFVAAGVKKLSQIPR</sequence>
<comment type="caution">
    <text evidence="2">The sequence shown here is derived from an EMBL/GenBank/DDBJ whole genome shotgun (WGS) entry which is preliminary data.</text>
</comment>
<dbReference type="AlphaFoldDB" id="A0A2T0K412"/>
<accession>A0A2T0K412</accession>
<protein>
    <recommendedName>
        <fullName evidence="4">PknH-like protein</fullName>
    </recommendedName>
</protein>
<dbReference type="Proteomes" id="UP000239415">
    <property type="component" value="Unassembled WGS sequence"/>
</dbReference>
<name>A0A2T0K412_9ACTN</name>
<reference evidence="2 3" key="1">
    <citation type="submission" date="2018-03" db="EMBL/GenBank/DDBJ databases">
        <title>Genomic Encyclopedia of Archaeal and Bacterial Type Strains, Phase II (KMG-II): from individual species to whole genera.</title>
        <authorList>
            <person name="Goeker M."/>
        </authorList>
    </citation>
    <scope>NUCLEOTIDE SEQUENCE [LARGE SCALE GENOMIC DNA]</scope>
    <source>
        <strain evidence="2 3">DSM 43146</strain>
    </source>
</reference>
<dbReference type="RefSeq" id="WP_146169361.1">
    <property type="nucleotide sequence ID" value="NZ_BOMO01000141.1"/>
</dbReference>
<organism evidence="2 3">
    <name type="scientific">Actinoplanes italicus</name>
    <dbReference type="NCBI Taxonomy" id="113567"/>
    <lineage>
        <taxon>Bacteria</taxon>
        <taxon>Bacillati</taxon>
        <taxon>Actinomycetota</taxon>
        <taxon>Actinomycetes</taxon>
        <taxon>Micromonosporales</taxon>
        <taxon>Micromonosporaceae</taxon>
        <taxon>Actinoplanes</taxon>
    </lineage>
</organism>
<evidence type="ECO:0000313" key="3">
    <source>
        <dbReference type="Proteomes" id="UP000239415"/>
    </source>
</evidence>
<feature type="signal peptide" evidence="1">
    <location>
        <begin position="1"/>
        <end position="28"/>
    </location>
</feature>
<evidence type="ECO:0008006" key="4">
    <source>
        <dbReference type="Google" id="ProtNLM"/>
    </source>
</evidence>